<name>A0ABS5MRD5_9PSED</name>
<keyword evidence="1" id="KW-0808">Transferase</keyword>
<dbReference type="Gene3D" id="3.40.50.11010">
    <property type="match status" value="1"/>
</dbReference>
<dbReference type="RefSeq" id="WP_212543737.1">
    <property type="nucleotide sequence ID" value="NZ_JAGYHF010000001.1"/>
</dbReference>
<gene>
    <name evidence="1" type="ORF">KFS80_00940</name>
</gene>
<evidence type="ECO:0000313" key="2">
    <source>
        <dbReference type="Proteomes" id="UP000676035"/>
    </source>
</evidence>
<sequence>MTRLVYLSPVAWTSFAQRPQKFARWFHKKTGGDVLWVEPYPSRFPCLADFKKIGVNDKIDGEHSEPWLSVLKPRALPLEPLPASGLLNRTLYWSELIQEIKKFSNQQETLLVVGKPTVLALQILKELKNCKSVYDAMDDFPTFFKGLSRSAMARRELRIAKTADVVMASSTQLKTKWSKQHNNVKLVPNGLDSSLLPAKLSTMSTVSPKVFGYLGTIGAWFDWQWVIDLAESRPNDLVHVIGPVFNRSSIRLPENLKIFAPCSHQDALVRMLSFDIAIIPFLRNELTASVDPIKYYEYKALGLPIISTRFGEMNQHCSEKGVYLCDHRLEMDEAISSALNYTTTAAESEVFRVANDWDARFDAAELFEMI</sequence>
<dbReference type="Gene3D" id="3.40.50.2000">
    <property type="entry name" value="Glycogen Phosphorylase B"/>
    <property type="match status" value="1"/>
</dbReference>
<proteinExistence type="predicted"/>
<dbReference type="GO" id="GO:0016740">
    <property type="term" value="F:transferase activity"/>
    <property type="evidence" value="ECO:0007669"/>
    <property type="project" value="UniProtKB-KW"/>
</dbReference>
<reference evidence="1 2" key="1">
    <citation type="submission" date="2021-04" db="EMBL/GenBank/DDBJ databases">
        <title>Pseudomonas rustica sp. nov. isolated from raw milk.</title>
        <authorList>
            <person name="Fiedler G."/>
            <person name="Gieschler S."/>
            <person name="Kabisch J."/>
            <person name="Grimmler C."/>
            <person name="Brinks E."/>
            <person name="Wagner N."/>
            <person name="Hetzer B."/>
            <person name="Franz C.M.A.P."/>
            <person name="Boehnlein C."/>
        </authorList>
    </citation>
    <scope>NUCLEOTIDE SEQUENCE [LARGE SCALE GENOMIC DNA]</scope>
    <source>
        <strain evidence="1 2">MBT-4</strain>
    </source>
</reference>
<dbReference type="SUPFAM" id="SSF53756">
    <property type="entry name" value="UDP-Glycosyltransferase/glycogen phosphorylase"/>
    <property type="match status" value="1"/>
</dbReference>
<keyword evidence="2" id="KW-1185">Reference proteome</keyword>
<evidence type="ECO:0000313" key="1">
    <source>
        <dbReference type="EMBL" id="MBS4076854.1"/>
    </source>
</evidence>
<comment type="caution">
    <text evidence="1">The sequence shown here is derived from an EMBL/GenBank/DDBJ whole genome shotgun (WGS) entry which is preliminary data.</text>
</comment>
<dbReference type="EMBL" id="JAGYHF010000001">
    <property type="protein sequence ID" value="MBS4076854.1"/>
    <property type="molecule type" value="Genomic_DNA"/>
</dbReference>
<dbReference type="Proteomes" id="UP000676035">
    <property type="component" value="Unassembled WGS sequence"/>
</dbReference>
<protein>
    <submittedName>
        <fullName evidence="1">Glycosyl transferase</fullName>
    </submittedName>
</protein>
<accession>A0ABS5MRD5</accession>
<organism evidence="1 2">
    <name type="scientific">Pseudomonas rustica</name>
    <dbReference type="NCBI Taxonomy" id="2827099"/>
    <lineage>
        <taxon>Bacteria</taxon>
        <taxon>Pseudomonadati</taxon>
        <taxon>Pseudomonadota</taxon>
        <taxon>Gammaproteobacteria</taxon>
        <taxon>Pseudomonadales</taxon>
        <taxon>Pseudomonadaceae</taxon>
        <taxon>Pseudomonas</taxon>
    </lineage>
</organism>